<dbReference type="InterPro" id="IPR016984">
    <property type="entry name" value="UCP031853"/>
</dbReference>
<evidence type="ECO:0000259" key="1">
    <source>
        <dbReference type="Pfam" id="PF04471"/>
    </source>
</evidence>
<accession>A0A7Z0A9P7</accession>
<dbReference type="PIRSF" id="PIRSF031853">
    <property type="entry name" value="UPC031853"/>
    <property type="match status" value="1"/>
</dbReference>
<dbReference type="Pfam" id="PF04471">
    <property type="entry name" value="Mrr_cat"/>
    <property type="match status" value="1"/>
</dbReference>
<evidence type="ECO:0000313" key="2">
    <source>
        <dbReference type="EMBL" id="NYI66997.1"/>
    </source>
</evidence>
<comment type="caution">
    <text evidence="2">The sequence shown here is derived from an EMBL/GenBank/DDBJ whole genome shotgun (WGS) entry which is preliminary data.</text>
</comment>
<organism evidence="2 3">
    <name type="scientific">Spelaeicoccus albus</name>
    <dbReference type="NCBI Taxonomy" id="1280376"/>
    <lineage>
        <taxon>Bacteria</taxon>
        <taxon>Bacillati</taxon>
        <taxon>Actinomycetota</taxon>
        <taxon>Actinomycetes</taxon>
        <taxon>Micrococcales</taxon>
        <taxon>Brevibacteriaceae</taxon>
        <taxon>Spelaeicoccus</taxon>
    </lineage>
</organism>
<dbReference type="SUPFAM" id="SSF52980">
    <property type="entry name" value="Restriction endonuclease-like"/>
    <property type="match status" value="1"/>
</dbReference>
<feature type="domain" description="Restriction endonuclease type IV Mrr" evidence="1">
    <location>
        <begin position="216"/>
        <end position="329"/>
    </location>
</feature>
<dbReference type="GO" id="GO:0015666">
    <property type="term" value="F:restriction endodeoxyribonuclease activity"/>
    <property type="evidence" value="ECO:0007669"/>
    <property type="project" value="TreeGrafter"/>
</dbReference>
<dbReference type="PANTHER" id="PTHR30015">
    <property type="entry name" value="MRR RESTRICTION SYSTEM PROTEIN"/>
    <property type="match status" value="1"/>
</dbReference>
<dbReference type="RefSeq" id="WP_179426688.1">
    <property type="nucleotide sequence ID" value="NZ_JACBZP010000001.1"/>
</dbReference>
<keyword evidence="3" id="KW-1185">Reference proteome</keyword>
<evidence type="ECO:0000313" key="3">
    <source>
        <dbReference type="Proteomes" id="UP000539111"/>
    </source>
</evidence>
<sequence length="357" mass="38743">MTSWMIRAGSAGEREDWALETGCSGAGFGEVAPLYDADRRDDVVDAVNAVYSDSGDGAVRNFAAQLWALRGRMAVGDLVVMPLKRTPSIALGIITSDYEYLADEPDIQRRHVRRIDWKVTDLGRARVKQDLLYSLGAFSTICQIKRNDAEFRLRTCIERGVDPGARNSSVAAQAAAAPPAEVTIGQEEADDSEANIPVDLARVAADSIASRVIEVFAGHKMESLVAEILRANDYVCMEHGAGTDDGIDLVAGKGLLGLEAPRIIVQVKSQASSVDSPTVQQLHGALKMHDADQGLLVAWGGLTKAARKLVDSHRFAVRVWEADDVVNLIERHYLDLSASIRKDLPLRQIWTLAEDAG</sequence>
<dbReference type="GO" id="GO:0009307">
    <property type="term" value="P:DNA restriction-modification system"/>
    <property type="evidence" value="ECO:0007669"/>
    <property type="project" value="InterPro"/>
</dbReference>
<dbReference type="InterPro" id="IPR052906">
    <property type="entry name" value="Type_IV_Methyl-Rstrct_Enzyme"/>
</dbReference>
<dbReference type="AlphaFoldDB" id="A0A7Z0A9P7"/>
<protein>
    <submittedName>
        <fullName evidence="2">Restriction system protein</fullName>
    </submittedName>
</protein>
<dbReference type="InterPro" id="IPR011856">
    <property type="entry name" value="tRNA_endonuc-like_dom_sf"/>
</dbReference>
<dbReference type="EMBL" id="JACBZP010000001">
    <property type="protein sequence ID" value="NYI66997.1"/>
    <property type="molecule type" value="Genomic_DNA"/>
</dbReference>
<dbReference type="InterPro" id="IPR007560">
    <property type="entry name" value="Restrct_endonuc_IV_Mrr"/>
</dbReference>
<dbReference type="Proteomes" id="UP000539111">
    <property type="component" value="Unassembled WGS sequence"/>
</dbReference>
<proteinExistence type="predicted"/>
<dbReference type="InterPro" id="IPR011335">
    <property type="entry name" value="Restrct_endonuc-II-like"/>
</dbReference>
<dbReference type="PANTHER" id="PTHR30015:SF7">
    <property type="entry name" value="TYPE IV METHYL-DIRECTED RESTRICTION ENZYME ECOKMRR"/>
    <property type="match status" value="1"/>
</dbReference>
<dbReference type="GO" id="GO:0003677">
    <property type="term" value="F:DNA binding"/>
    <property type="evidence" value="ECO:0007669"/>
    <property type="project" value="InterPro"/>
</dbReference>
<gene>
    <name evidence="2" type="ORF">BJY26_001303</name>
</gene>
<dbReference type="Gene3D" id="3.40.1350.10">
    <property type="match status" value="1"/>
</dbReference>
<name>A0A7Z0A9P7_9MICO</name>
<reference evidence="2 3" key="1">
    <citation type="submission" date="2020-07" db="EMBL/GenBank/DDBJ databases">
        <title>Sequencing the genomes of 1000 actinobacteria strains.</title>
        <authorList>
            <person name="Klenk H.-P."/>
        </authorList>
    </citation>
    <scope>NUCLEOTIDE SEQUENCE [LARGE SCALE GENOMIC DNA]</scope>
    <source>
        <strain evidence="2 3">DSM 26341</strain>
    </source>
</reference>